<proteinExistence type="inferred from homology"/>
<feature type="transmembrane region" description="Helical" evidence="12">
    <location>
        <begin position="759"/>
        <end position="780"/>
    </location>
</feature>
<feature type="transmembrane region" description="Helical" evidence="12">
    <location>
        <begin position="695"/>
        <end position="714"/>
    </location>
</feature>
<evidence type="ECO:0000256" key="7">
    <source>
        <dbReference type="ARBA" id="ARBA00022824"/>
    </source>
</evidence>
<feature type="region of interest" description="Disordered" evidence="11">
    <location>
        <begin position="59"/>
        <end position="83"/>
    </location>
</feature>
<feature type="transmembrane region" description="Helical" evidence="12">
    <location>
        <begin position="21"/>
        <end position="44"/>
    </location>
</feature>
<evidence type="ECO:0000313" key="13">
    <source>
        <dbReference type="EMBL" id="KAF4046269.1"/>
    </source>
</evidence>
<feature type="transmembrane region" description="Helical" evidence="12">
    <location>
        <begin position="665"/>
        <end position="683"/>
    </location>
</feature>
<evidence type="ECO:0000256" key="6">
    <source>
        <dbReference type="ARBA" id="ARBA00022692"/>
    </source>
</evidence>
<dbReference type="PANTHER" id="PTHR23071:SF1">
    <property type="entry name" value="GPI ETHANOLAMINE PHOSPHATE TRANSFERASE 3"/>
    <property type="match status" value="1"/>
</dbReference>
<keyword evidence="14" id="KW-1185">Reference proteome</keyword>
<dbReference type="GO" id="GO:0051377">
    <property type="term" value="F:mannose-ethanolamine phosphotransferase activity"/>
    <property type="evidence" value="ECO:0007669"/>
    <property type="project" value="InterPro"/>
</dbReference>
<dbReference type="InterPro" id="IPR039524">
    <property type="entry name" value="PIGO/GPI13"/>
</dbReference>
<feature type="transmembrane region" description="Helical" evidence="12">
    <location>
        <begin position="512"/>
        <end position="534"/>
    </location>
</feature>
<keyword evidence="7" id="KW-0256">Endoplasmic reticulum</keyword>
<dbReference type="CDD" id="cd16023">
    <property type="entry name" value="GPI_EPT_3"/>
    <property type="match status" value="1"/>
</dbReference>
<evidence type="ECO:0000256" key="11">
    <source>
        <dbReference type="SAM" id="MobiDB-lite"/>
    </source>
</evidence>
<feature type="transmembrane region" description="Helical" evidence="12">
    <location>
        <begin position="633"/>
        <end position="653"/>
    </location>
</feature>
<feature type="transmembrane region" description="Helical" evidence="12">
    <location>
        <begin position="608"/>
        <end position="627"/>
    </location>
</feature>
<evidence type="ECO:0000256" key="10">
    <source>
        <dbReference type="ARBA" id="ARBA00023180"/>
    </source>
</evidence>
<dbReference type="SUPFAM" id="SSF53649">
    <property type="entry name" value="Alkaline phosphatase-like"/>
    <property type="match status" value="1"/>
</dbReference>
<dbReference type="GO" id="GO:0005789">
    <property type="term" value="C:endoplasmic reticulum membrane"/>
    <property type="evidence" value="ECO:0007669"/>
    <property type="project" value="UniProtKB-SubCell"/>
</dbReference>
<evidence type="ECO:0000313" key="14">
    <source>
        <dbReference type="Proteomes" id="UP000602510"/>
    </source>
</evidence>
<dbReference type="Pfam" id="PF01663">
    <property type="entry name" value="Phosphodiest"/>
    <property type="match status" value="1"/>
</dbReference>
<organism evidence="13 14">
    <name type="scientific">Phytophthora infestans</name>
    <name type="common">Potato late blight agent</name>
    <name type="synonym">Botrytis infestans</name>
    <dbReference type="NCBI Taxonomy" id="4787"/>
    <lineage>
        <taxon>Eukaryota</taxon>
        <taxon>Sar</taxon>
        <taxon>Stramenopiles</taxon>
        <taxon>Oomycota</taxon>
        <taxon>Peronosporomycetes</taxon>
        <taxon>Peronosporales</taxon>
        <taxon>Peronosporaceae</taxon>
        <taxon>Phytophthora</taxon>
    </lineage>
</organism>
<gene>
    <name evidence="13" type="ORF">GN244_ATG01286</name>
</gene>
<evidence type="ECO:0000256" key="4">
    <source>
        <dbReference type="ARBA" id="ARBA00022502"/>
    </source>
</evidence>
<dbReference type="InterPro" id="IPR037675">
    <property type="entry name" value="PIG-O_N"/>
</dbReference>
<dbReference type="PANTHER" id="PTHR23071">
    <property type="entry name" value="PHOSPHATIDYLINOSITOL GLYCAN"/>
    <property type="match status" value="1"/>
</dbReference>
<comment type="pathway">
    <text evidence="2">Glycolipid biosynthesis; glycosylphosphatidylinositol-anchor biosynthesis.</text>
</comment>
<comment type="caution">
    <text evidence="13">The sequence shown here is derived from an EMBL/GenBank/DDBJ whole genome shotgun (WGS) entry which is preliminary data.</text>
</comment>
<dbReference type="InterPro" id="IPR002591">
    <property type="entry name" value="Phosphodiest/P_Trfase"/>
</dbReference>
<feature type="transmembrane region" description="Helical" evidence="12">
    <location>
        <begin position="924"/>
        <end position="944"/>
    </location>
</feature>
<name>A0A833TEU4_PHYIN</name>
<evidence type="ECO:0000256" key="5">
    <source>
        <dbReference type="ARBA" id="ARBA00022679"/>
    </source>
</evidence>
<evidence type="ECO:0000256" key="12">
    <source>
        <dbReference type="SAM" id="Phobius"/>
    </source>
</evidence>
<keyword evidence="6 12" id="KW-0812">Transmembrane</keyword>
<feature type="transmembrane region" description="Helical" evidence="12">
    <location>
        <begin position="887"/>
        <end position="912"/>
    </location>
</feature>
<dbReference type="Gene3D" id="3.40.720.10">
    <property type="entry name" value="Alkaline Phosphatase, subunit A"/>
    <property type="match status" value="1"/>
</dbReference>
<dbReference type="Proteomes" id="UP000602510">
    <property type="component" value="Unassembled WGS sequence"/>
</dbReference>
<feature type="transmembrane region" description="Helical" evidence="12">
    <location>
        <begin position="950"/>
        <end position="978"/>
    </location>
</feature>
<dbReference type="AlphaFoldDB" id="A0A833TEU4"/>
<evidence type="ECO:0000256" key="8">
    <source>
        <dbReference type="ARBA" id="ARBA00022989"/>
    </source>
</evidence>
<keyword evidence="8 12" id="KW-1133">Transmembrane helix</keyword>
<feature type="transmembrane region" description="Helical" evidence="12">
    <location>
        <begin position="801"/>
        <end position="828"/>
    </location>
</feature>
<keyword evidence="9 12" id="KW-0472">Membrane</keyword>
<dbReference type="EMBL" id="WSZM01000020">
    <property type="protein sequence ID" value="KAF4046269.1"/>
    <property type="molecule type" value="Genomic_DNA"/>
</dbReference>
<comment type="similarity">
    <text evidence="3">Belongs to the PIGG/PIGN/PIGO family. PIGO subfamily.</text>
</comment>
<reference evidence="13" key="1">
    <citation type="submission" date="2020-04" db="EMBL/GenBank/DDBJ databases">
        <title>Hybrid Assembly of Korean Phytophthora infestans isolates.</title>
        <authorList>
            <person name="Prokchorchik M."/>
            <person name="Lee Y."/>
            <person name="Seo J."/>
            <person name="Cho J.-H."/>
            <person name="Park Y.-E."/>
            <person name="Jang D.-C."/>
            <person name="Im J.-S."/>
            <person name="Choi J.-G."/>
            <person name="Park H.-J."/>
            <person name="Lee G.-B."/>
            <person name="Lee Y.-G."/>
            <person name="Hong S.-Y."/>
            <person name="Cho K."/>
            <person name="Sohn K.H."/>
        </authorList>
    </citation>
    <scope>NUCLEOTIDE SEQUENCE</scope>
    <source>
        <strain evidence="13">KR_1_A1</strain>
    </source>
</reference>
<feature type="transmembrane region" description="Helical" evidence="12">
    <location>
        <begin position="578"/>
        <end position="596"/>
    </location>
</feature>
<dbReference type="UniPathway" id="UPA00196"/>
<feature type="transmembrane region" description="Helical" evidence="12">
    <location>
        <begin position="546"/>
        <end position="566"/>
    </location>
</feature>
<comment type="subcellular location">
    <subcellularLocation>
        <location evidence="1">Endoplasmic reticulum membrane</location>
        <topology evidence="1">Multi-pass membrane protein</topology>
    </subcellularLocation>
</comment>
<feature type="transmembrane region" description="Helical" evidence="12">
    <location>
        <begin position="726"/>
        <end position="747"/>
    </location>
</feature>
<evidence type="ECO:0000256" key="9">
    <source>
        <dbReference type="ARBA" id="ARBA00023136"/>
    </source>
</evidence>
<keyword evidence="5" id="KW-0808">Transferase</keyword>
<protein>
    <submittedName>
        <fullName evidence="13">Pleckstrin homology domain-containing proteinosphodiest</fullName>
    </submittedName>
</protein>
<evidence type="ECO:0000256" key="3">
    <source>
        <dbReference type="ARBA" id="ARBA00008695"/>
    </source>
</evidence>
<accession>A0A833TEU4</accession>
<dbReference type="GO" id="GO:0006506">
    <property type="term" value="P:GPI anchor biosynthetic process"/>
    <property type="evidence" value="ECO:0007669"/>
    <property type="project" value="UniProtKB-UniPathway"/>
</dbReference>
<keyword evidence="10" id="KW-0325">Glycoprotein</keyword>
<evidence type="ECO:0000256" key="2">
    <source>
        <dbReference type="ARBA" id="ARBA00004687"/>
    </source>
</evidence>
<evidence type="ECO:0000256" key="1">
    <source>
        <dbReference type="ARBA" id="ARBA00004477"/>
    </source>
</evidence>
<keyword evidence="4" id="KW-0337">GPI-anchor biosynthesis</keyword>
<sequence length="995" mass="109153">MYVSAIAIGQKLSFTIRVMGLRVLAALLALHAAALYLFTTGFFLTRFEVSDLSSCHASPSDTNAAPTHLRGGNDDLSSSDDGTPEGCWMPRRFRRVVFVVIDALRFDFAATGSSAQQSPFYSDRLPVLNETLTSEPEHALLLKFVADPPTMTMQRLKGLTTGSLPTFLDIKDNMAASSQIVEDNLLRQLRAQQRGVVFMGDDTWESLYSREFTRKFAFDSFNVKDLHSVDRGVTAHLFPELQKPDWDLLIAHFLGVDHVGHTHGPSSVFMAEKLDEMNGVLKKLLETLREMPDGDDVLLAVLGDHGMSADGNHGGASDEETGAALFLYSKAALVATGRENDNEDARELKKYAERILDSSREVPQVDLVPTLALLSGLPIPFGNLGSIIPSLFFVPPTSSGKDESSALAAFQTMNRALRLNLDQVRRYLFRYSSASKLPERAYDQLERIFMDIQRVEDQLEQVQGGEVTPYSKADLPLLLRLHEDLAKQQQSYLREALSLGRSIWTQFDLCSMGWGMALLVWVFLIGAISTRVASAGSVQGDSWSPPLVVVTIVGGLLFICPASVNLPLLPAAPLSRGLVAASCTVLITMTWHLLFPRKSKDSTGSTRSSISAAGVVAAVIVVLHALALLSNSYIVAESNVMQFLSATTGFFLLTCAQRLVDSRNIATGAALAFILATRLSSALEPPNIIKTTATLGRTFAPLAAIALIAVASSVQVAKYTGQQLSLMGRLILVSSMVSYFLCATFWALSPIQVTFWRLWLPRFVYLIFLATLLCLLVRVVRQPRLKHGNALTRQMTSEHLLLLWQLLPAFMLVLGPTAPLSVLCLVIQSLSFSFIVECCRPASGDVTPWVLLWASCSYQAFFTTGHANTFTSLQNAAGFVGFDTFNFYIAGALLGLNTFGCLALSVLALSWLNLKQHQPQPKMLLAFSAYFSLNALVSTLFVALQRRHLMVWAIFAPKFIFDGVVLLVTEFLLLLLLAPFSPSRSQESIKAHRSE</sequence>
<dbReference type="InterPro" id="IPR017850">
    <property type="entry name" value="Alkaline_phosphatase_core_sf"/>
</dbReference>